<evidence type="ECO:0000256" key="1">
    <source>
        <dbReference type="SAM" id="Phobius"/>
    </source>
</evidence>
<evidence type="ECO:0000256" key="2">
    <source>
        <dbReference type="SAM" id="SignalP"/>
    </source>
</evidence>
<accession>A0A5C4MJC8</accession>
<dbReference type="AlphaFoldDB" id="A0A5C4MJC8"/>
<evidence type="ECO:0000313" key="3">
    <source>
        <dbReference type="EMBL" id="TNC45334.1"/>
    </source>
</evidence>
<evidence type="ECO:0000313" key="4">
    <source>
        <dbReference type="Proteomes" id="UP000306740"/>
    </source>
</evidence>
<dbReference type="OrthoDB" id="4336304at2"/>
<comment type="caution">
    <text evidence="3">The sequence shown here is derived from an EMBL/GenBank/DDBJ whole genome shotgun (WGS) entry which is preliminary data.</text>
</comment>
<keyword evidence="2" id="KW-0732">Signal</keyword>
<proteinExistence type="predicted"/>
<protein>
    <submittedName>
        <fullName evidence="3">DUF916 domain-containing protein</fullName>
    </submittedName>
</protein>
<dbReference type="RefSeq" id="WP_139088275.1">
    <property type="nucleotide sequence ID" value="NZ_VDFR01000066.1"/>
</dbReference>
<feature type="signal peptide" evidence="2">
    <location>
        <begin position="1"/>
        <end position="30"/>
    </location>
</feature>
<organism evidence="3 4">
    <name type="scientific">Mumia zhuanghuii</name>
    <dbReference type="NCBI Taxonomy" id="2585211"/>
    <lineage>
        <taxon>Bacteria</taxon>
        <taxon>Bacillati</taxon>
        <taxon>Actinomycetota</taxon>
        <taxon>Actinomycetes</taxon>
        <taxon>Propionibacteriales</taxon>
        <taxon>Nocardioidaceae</taxon>
        <taxon>Mumia</taxon>
    </lineage>
</organism>
<name>A0A5C4MJC8_9ACTN</name>
<reference evidence="3 4" key="1">
    <citation type="submission" date="2019-05" db="EMBL/GenBank/DDBJ databases">
        <title>Mumia sp. nov., isolated from the intestinal contents of plateau pika (Ochotona curzoniae) in the Qinghai-Tibet plateau of China.</title>
        <authorList>
            <person name="Tian Z."/>
        </authorList>
    </citation>
    <scope>NUCLEOTIDE SEQUENCE [LARGE SCALE GENOMIC DNA]</scope>
    <source>
        <strain evidence="4">527</strain>
    </source>
</reference>
<keyword evidence="1" id="KW-0812">Transmembrane</keyword>
<sequence length="340" mass="36177">MTRVLRLARPMIALVVLALTTGLLSSSAQAADNGAWSVTPTPGSAASATPRSYFVLEGAPGATLTDKVRIRNYTNRPLTFSLYGADGYNTEQGGFFALRTLERPQIDVGAWIKMPVQQVKVARRTQVDVPITVQIPPNATPGDHVGGIVALNGAVEGTTESGGIDVGIKRAVAARVYLRVSGPTTPALEVSGVTLDHDRGFFPWTGSGKGTVSYTVKNTGNLRLSPESVIALSGIGGRELDTVETAAVVDLLPGQIAKLRADVSGITYADRVSVDVTLATPEGVRDLGSQTVWIVPWPLMLIALLLLAGAAWWWWRRRVERRRAFEAVATAPKLSIASGR</sequence>
<keyword evidence="1" id="KW-1133">Transmembrane helix</keyword>
<feature type="chain" id="PRO_5023143996" evidence="2">
    <location>
        <begin position="31"/>
        <end position="340"/>
    </location>
</feature>
<keyword evidence="1" id="KW-0472">Membrane</keyword>
<gene>
    <name evidence="3" type="ORF">FHE65_14630</name>
</gene>
<feature type="transmembrane region" description="Helical" evidence="1">
    <location>
        <begin position="293"/>
        <end position="315"/>
    </location>
</feature>
<dbReference type="EMBL" id="VDFR01000066">
    <property type="protein sequence ID" value="TNC45334.1"/>
    <property type="molecule type" value="Genomic_DNA"/>
</dbReference>
<dbReference type="Proteomes" id="UP000306740">
    <property type="component" value="Unassembled WGS sequence"/>
</dbReference>